<dbReference type="PROSITE" id="PS50011">
    <property type="entry name" value="PROTEIN_KINASE_DOM"/>
    <property type="match status" value="1"/>
</dbReference>
<accession>A0A835Q719</accession>
<dbReference type="Gene3D" id="3.30.200.20">
    <property type="entry name" value="Phosphorylase Kinase, domain 1"/>
    <property type="match status" value="1"/>
</dbReference>
<dbReference type="PANTHER" id="PTHR48055:SF9">
    <property type="entry name" value="PROTEIN KINASE DOMAIN-CONTAINING PROTEIN"/>
    <property type="match status" value="1"/>
</dbReference>
<evidence type="ECO:0000256" key="1">
    <source>
        <dbReference type="SAM" id="Phobius"/>
    </source>
</evidence>
<dbReference type="SUPFAM" id="SSF56112">
    <property type="entry name" value="Protein kinase-like (PK-like)"/>
    <property type="match status" value="1"/>
</dbReference>
<dbReference type="GO" id="GO:0016020">
    <property type="term" value="C:membrane"/>
    <property type="evidence" value="ECO:0007669"/>
    <property type="project" value="TreeGrafter"/>
</dbReference>
<evidence type="ECO:0000259" key="2">
    <source>
        <dbReference type="PROSITE" id="PS50011"/>
    </source>
</evidence>
<evidence type="ECO:0000313" key="3">
    <source>
        <dbReference type="EMBL" id="KAG0467571.1"/>
    </source>
</evidence>
<dbReference type="InterPro" id="IPR011009">
    <property type="entry name" value="Kinase-like_dom_sf"/>
</dbReference>
<keyword evidence="4" id="KW-1185">Reference proteome</keyword>
<protein>
    <recommendedName>
        <fullName evidence="2">Protein kinase domain-containing protein</fullName>
    </recommendedName>
</protein>
<feature type="domain" description="Protein kinase" evidence="2">
    <location>
        <begin position="72"/>
        <end position="340"/>
    </location>
</feature>
<dbReference type="EMBL" id="JADCNL010000009">
    <property type="protein sequence ID" value="KAG0467571.1"/>
    <property type="molecule type" value="Genomic_DNA"/>
</dbReference>
<dbReference type="InterPro" id="IPR000719">
    <property type="entry name" value="Prot_kinase_dom"/>
</dbReference>
<dbReference type="PANTHER" id="PTHR48055">
    <property type="entry name" value="LEUCINE-RICH REPEAT RECEPTOR PROTEIN KINASE EMS1"/>
    <property type="match status" value="1"/>
</dbReference>
<reference evidence="3 4" key="1">
    <citation type="journal article" date="2020" name="Nat. Food">
        <title>A phased Vanilla planifolia genome enables genetic improvement of flavour and production.</title>
        <authorList>
            <person name="Hasing T."/>
            <person name="Tang H."/>
            <person name="Brym M."/>
            <person name="Khazi F."/>
            <person name="Huang T."/>
            <person name="Chambers A.H."/>
        </authorList>
    </citation>
    <scope>NUCLEOTIDE SEQUENCE [LARGE SCALE GENOMIC DNA]</scope>
    <source>
        <tissue evidence="3">Leaf</tissue>
    </source>
</reference>
<dbReference type="GO" id="GO:0005524">
    <property type="term" value="F:ATP binding"/>
    <property type="evidence" value="ECO:0007669"/>
    <property type="project" value="InterPro"/>
</dbReference>
<dbReference type="InterPro" id="IPR008271">
    <property type="entry name" value="Ser/Thr_kinase_AS"/>
</dbReference>
<dbReference type="Proteomes" id="UP000636800">
    <property type="component" value="Unassembled WGS sequence"/>
</dbReference>
<keyword evidence="1" id="KW-1133">Transmembrane helix</keyword>
<organism evidence="3 4">
    <name type="scientific">Vanilla planifolia</name>
    <name type="common">Vanilla</name>
    <dbReference type="NCBI Taxonomy" id="51239"/>
    <lineage>
        <taxon>Eukaryota</taxon>
        <taxon>Viridiplantae</taxon>
        <taxon>Streptophyta</taxon>
        <taxon>Embryophyta</taxon>
        <taxon>Tracheophyta</taxon>
        <taxon>Spermatophyta</taxon>
        <taxon>Magnoliopsida</taxon>
        <taxon>Liliopsida</taxon>
        <taxon>Asparagales</taxon>
        <taxon>Orchidaceae</taxon>
        <taxon>Vanilloideae</taxon>
        <taxon>Vanilleae</taxon>
        <taxon>Vanilla</taxon>
    </lineage>
</organism>
<name>A0A835Q719_VANPL</name>
<dbReference type="PROSITE" id="PS00108">
    <property type="entry name" value="PROTEIN_KINASE_ST"/>
    <property type="match status" value="1"/>
</dbReference>
<keyword evidence="1" id="KW-0812">Transmembrane</keyword>
<sequence>MIGILVLVSVVSIVVIVIVSASCYLLKRVPKIASPKGNHANSSFSVSERLILEENGCKNIPMREIYAATNNLHLHNFIGQGIAGKVYKGVLSNGWQVAIKHIFKDGHAETFLREVANLSHLRHPNLVILRGFCENDQDCFLVYELCDNGSLSEWLFGKLKVLSWLQRLKIAIGSARGLNFLHTNDRGCIVHRDIKPTNILLDANLEAKLSDFGLSKLIDIGASHVSSEVRGTFGYVDPEYRRNHHVNAAGDIYSFGMVLLQLISGKRVLGLDVTMPASLDKMAKALTKGGNILEFADPKLNGDFAMEAFEIVLKLAISCTADKRERPSMEQVVKRLEKALEVSARSNEAYSISFA</sequence>
<comment type="caution">
    <text evidence="3">The sequence shown here is derived from an EMBL/GenBank/DDBJ whole genome shotgun (WGS) entry which is preliminary data.</text>
</comment>
<dbReference type="SMART" id="SM00220">
    <property type="entry name" value="S_TKc"/>
    <property type="match status" value="1"/>
</dbReference>
<keyword evidence="1" id="KW-0472">Membrane</keyword>
<dbReference type="FunFam" id="1.10.510.10:FF:000530">
    <property type="entry name" value="probable receptor-like protein kinase At5g59700"/>
    <property type="match status" value="1"/>
</dbReference>
<dbReference type="PIRSF" id="PIRSF000654">
    <property type="entry name" value="Integrin-linked_kinase"/>
    <property type="match status" value="1"/>
</dbReference>
<dbReference type="InterPro" id="IPR051564">
    <property type="entry name" value="LRR_receptor-like_kinase"/>
</dbReference>
<dbReference type="GO" id="GO:0004672">
    <property type="term" value="F:protein kinase activity"/>
    <property type="evidence" value="ECO:0007669"/>
    <property type="project" value="InterPro"/>
</dbReference>
<dbReference type="Gene3D" id="1.10.510.10">
    <property type="entry name" value="Transferase(Phosphotransferase) domain 1"/>
    <property type="match status" value="1"/>
</dbReference>
<gene>
    <name evidence="3" type="ORF">HPP92_019151</name>
</gene>
<evidence type="ECO:0000313" key="4">
    <source>
        <dbReference type="Proteomes" id="UP000636800"/>
    </source>
</evidence>
<proteinExistence type="predicted"/>
<dbReference type="Pfam" id="PF00069">
    <property type="entry name" value="Pkinase"/>
    <property type="match status" value="1"/>
</dbReference>
<dbReference type="AlphaFoldDB" id="A0A835Q719"/>
<feature type="transmembrane region" description="Helical" evidence="1">
    <location>
        <begin position="6"/>
        <end position="26"/>
    </location>
</feature>